<dbReference type="InterPro" id="IPR009057">
    <property type="entry name" value="Homeodomain-like_sf"/>
</dbReference>
<comment type="subcellular location">
    <subcellularLocation>
        <location evidence="1">Nucleus</location>
    </subcellularLocation>
</comment>
<dbReference type="PROSITE" id="PS50110">
    <property type="entry name" value="RESPONSE_REGULATORY"/>
    <property type="match status" value="1"/>
</dbReference>
<evidence type="ECO:0000313" key="10">
    <source>
        <dbReference type="Proteomes" id="UP001359559"/>
    </source>
</evidence>
<evidence type="ECO:0000256" key="2">
    <source>
        <dbReference type="ARBA" id="ARBA00023012"/>
    </source>
</evidence>
<dbReference type="AlphaFoldDB" id="A0AAN9FSQ9"/>
<dbReference type="GO" id="GO:0009736">
    <property type="term" value="P:cytokinin-activated signaling pathway"/>
    <property type="evidence" value="ECO:0007669"/>
    <property type="project" value="InterPro"/>
</dbReference>
<evidence type="ECO:0000259" key="8">
    <source>
        <dbReference type="PROSITE" id="PS50110"/>
    </source>
</evidence>
<organism evidence="9 10">
    <name type="scientific">Clitoria ternatea</name>
    <name type="common">Butterfly pea</name>
    <dbReference type="NCBI Taxonomy" id="43366"/>
    <lineage>
        <taxon>Eukaryota</taxon>
        <taxon>Viridiplantae</taxon>
        <taxon>Streptophyta</taxon>
        <taxon>Embryophyta</taxon>
        <taxon>Tracheophyta</taxon>
        <taxon>Spermatophyta</taxon>
        <taxon>Magnoliopsida</taxon>
        <taxon>eudicotyledons</taxon>
        <taxon>Gunneridae</taxon>
        <taxon>Pentapetalae</taxon>
        <taxon>rosids</taxon>
        <taxon>fabids</taxon>
        <taxon>Fabales</taxon>
        <taxon>Fabaceae</taxon>
        <taxon>Papilionoideae</taxon>
        <taxon>50 kb inversion clade</taxon>
        <taxon>NPAAA clade</taxon>
        <taxon>indigoferoid/millettioid clade</taxon>
        <taxon>Phaseoleae</taxon>
        <taxon>Clitoria</taxon>
    </lineage>
</organism>
<evidence type="ECO:0000256" key="1">
    <source>
        <dbReference type="ARBA" id="ARBA00004123"/>
    </source>
</evidence>
<dbReference type="NCBIfam" id="TIGR01557">
    <property type="entry name" value="myb_SHAQKYF"/>
    <property type="match status" value="1"/>
</dbReference>
<dbReference type="GO" id="GO:0005634">
    <property type="term" value="C:nucleus"/>
    <property type="evidence" value="ECO:0007669"/>
    <property type="project" value="UniProtKB-SubCell"/>
</dbReference>
<evidence type="ECO:0000256" key="3">
    <source>
        <dbReference type="ARBA" id="ARBA00023015"/>
    </source>
</evidence>
<gene>
    <name evidence="9" type="ORF">RJT34_25480</name>
</gene>
<comment type="caution">
    <text evidence="6">Lacks conserved residue(s) required for the propagation of feature annotation.</text>
</comment>
<evidence type="ECO:0000256" key="7">
    <source>
        <dbReference type="SAM" id="MobiDB-lite"/>
    </source>
</evidence>
<dbReference type="Gene3D" id="1.10.10.60">
    <property type="entry name" value="Homeodomain-like"/>
    <property type="match status" value="1"/>
</dbReference>
<dbReference type="Gene3D" id="3.40.50.2300">
    <property type="match status" value="1"/>
</dbReference>
<feature type="domain" description="Response regulatory" evidence="8">
    <location>
        <begin position="21"/>
        <end position="135"/>
    </location>
</feature>
<dbReference type="InterPro" id="IPR001789">
    <property type="entry name" value="Sig_transdc_resp-reg_receiver"/>
</dbReference>
<keyword evidence="2" id="KW-0902">Two-component regulatory system</keyword>
<proteinExistence type="predicted"/>
<keyword evidence="10" id="KW-1185">Reference proteome</keyword>
<dbReference type="GO" id="GO:0000160">
    <property type="term" value="P:phosphorelay signal transduction system"/>
    <property type="evidence" value="ECO:0007669"/>
    <property type="project" value="UniProtKB-KW"/>
</dbReference>
<dbReference type="SUPFAM" id="SSF52172">
    <property type="entry name" value="CheY-like"/>
    <property type="match status" value="1"/>
</dbReference>
<dbReference type="SUPFAM" id="SSF46689">
    <property type="entry name" value="Homeodomain-like"/>
    <property type="match status" value="1"/>
</dbReference>
<evidence type="ECO:0000256" key="5">
    <source>
        <dbReference type="ARBA" id="ARBA00023242"/>
    </source>
</evidence>
<dbReference type="GO" id="GO:0003677">
    <property type="term" value="F:DNA binding"/>
    <property type="evidence" value="ECO:0007669"/>
    <property type="project" value="InterPro"/>
</dbReference>
<feature type="compositionally biased region" description="Polar residues" evidence="7">
    <location>
        <begin position="479"/>
        <end position="489"/>
    </location>
</feature>
<dbReference type="PANTHER" id="PTHR43874:SF87">
    <property type="entry name" value="HTH MYB-TYPE DOMAIN-CONTAINING PROTEIN"/>
    <property type="match status" value="1"/>
</dbReference>
<keyword evidence="5" id="KW-0539">Nucleus</keyword>
<dbReference type="Proteomes" id="UP001359559">
    <property type="component" value="Unassembled WGS sequence"/>
</dbReference>
<sequence>MDDDEPMSLIKHVPSFAQGFNLLLLHDDTLALNYLSSLLESYSFKVTPVDSTSTATSMICKPRSKFKVIMAKATMPDMNALSFLDLVLKKNIPTIFIYSRPHDEFAEKALATGLCYFLHEPIHPNDLKYVWQHVYSTRETHEENSKACQCHSKALQRNDIKQVEEVNEERKSEEKKGKLKEKRIVDDIQRHGDNENEKINHDDARPKQILTWMKEPCLTVRQVASHLQKYKSRLKRHEDDNNFDFPLFSSSSCLGSKLQLPPSPFGMSSLGTTGIQAPPASLNNNQNQIQFQLNNSQNQNQFCMNNSQNQNLVQMNDSQYHNQFQMINHQDQDLFQMNNSHYQNLSQMNNSQNQNMFEMNNSQNQNMFQMNNSQNQDLFQMNNIQDQNQFQMNNHVETEESNILKLHEAQGNPTKVTNCVSQSLGSSMDQNQHVYEDVLKMLVEEDYDNVGFFENGTSPSDLDQYCEMLRTILDEGNSSPQEFYTMTTPTDHKGLTEPSNGNIFK</sequence>
<evidence type="ECO:0000313" key="9">
    <source>
        <dbReference type="EMBL" id="KAK7280416.1"/>
    </source>
</evidence>
<evidence type="ECO:0000256" key="6">
    <source>
        <dbReference type="PROSITE-ProRule" id="PRU00169"/>
    </source>
</evidence>
<name>A0AAN9FSQ9_CLITE</name>
<accession>A0AAN9FSQ9</accession>
<dbReference type="EMBL" id="JAYKXN010000006">
    <property type="protein sequence ID" value="KAK7280416.1"/>
    <property type="molecule type" value="Genomic_DNA"/>
</dbReference>
<dbReference type="InterPro" id="IPR045279">
    <property type="entry name" value="ARR-like"/>
</dbReference>
<keyword evidence="3" id="KW-0805">Transcription regulation</keyword>
<evidence type="ECO:0000256" key="4">
    <source>
        <dbReference type="ARBA" id="ARBA00023163"/>
    </source>
</evidence>
<feature type="region of interest" description="Disordered" evidence="7">
    <location>
        <begin position="479"/>
        <end position="505"/>
    </location>
</feature>
<comment type="caution">
    <text evidence="9">The sequence shown here is derived from an EMBL/GenBank/DDBJ whole genome shotgun (WGS) entry which is preliminary data.</text>
</comment>
<reference evidence="9 10" key="1">
    <citation type="submission" date="2024-01" db="EMBL/GenBank/DDBJ databases">
        <title>The genomes of 5 underutilized Papilionoideae crops provide insights into root nodulation and disease resistance.</title>
        <authorList>
            <person name="Yuan L."/>
        </authorList>
    </citation>
    <scope>NUCLEOTIDE SEQUENCE [LARGE SCALE GENOMIC DNA]</scope>
    <source>
        <strain evidence="9">LY-2023</strain>
        <tissue evidence="9">Leaf</tissue>
    </source>
</reference>
<keyword evidence="4" id="KW-0804">Transcription</keyword>
<protein>
    <recommendedName>
        <fullName evidence="8">Response regulatory domain-containing protein</fullName>
    </recommendedName>
</protein>
<dbReference type="PANTHER" id="PTHR43874">
    <property type="entry name" value="TWO-COMPONENT RESPONSE REGULATOR"/>
    <property type="match status" value="1"/>
</dbReference>
<dbReference type="InterPro" id="IPR011006">
    <property type="entry name" value="CheY-like_superfamily"/>
</dbReference>
<dbReference type="InterPro" id="IPR006447">
    <property type="entry name" value="Myb_dom_plants"/>
</dbReference>